<comment type="caution">
    <text evidence="3">The sequence shown here is derived from an EMBL/GenBank/DDBJ whole genome shotgun (WGS) entry which is preliminary data.</text>
</comment>
<keyword evidence="2" id="KW-0472">Membrane</keyword>
<keyword evidence="2" id="KW-1133">Transmembrane helix</keyword>
<proteinExistence type="predicted"/>
<feature type="transmembrane region" description="Helical" evidence="2">
    <location>
        <begin position="62"/>
        <end position="83"/>
    </location>
</feature>
<sequence length="292" mass="32430">MKPASSPPSQTASSSPSSGLRSSTTGSAFVPAQSELDGERSGIGQHRNEDHERPILSKSAEAAAITLSIMGFIALIVGIGIFFKRRRRRRNEYSMRHAEDAFNPNNNGSLHAPETAHVIYDSPPPSLAHMTKSSTSSTGLFAGAHYERPETVSTKSNGSRVRAAPKIIPSQPTPNPFADPPRNKAYDQLRGRPRSTTLTDRGSWVKNPFKDPASERFDPFGELQEKARAERRKYVEEARREAEDRRRREEEQEYLEKERMGLEVPVRDDRKGSDVTVGGMGVLDRSGDGRWT</sequence>
<dbReference type="EMBL" id="JAPEUX010000004">
    <property type="protein sequence ID" value="KAJ4354215.1"/>
    <property type="molecule type" value="Genomic_DNA"/>
</dbReference>
<dbReference type="RefSeq" id="XP_056071989.1">
    <property type="nucleotide sequence ID" value="XM_056214722.1"/>
</dbReference>
<feature type="region of interest" description="Disordered" evidence="1">
    <location>
        <begin position="149"/>
        <end position="292"/>
    </location>
</feature>
<evidence type="ECO:0000313" key="3">
    <source>
        <dbReference type="EMBL" id="KAJ4354215.1"/>
    </source>
</evidence>
<dbReference type="Proteomes" id="UP001140513">
    <property type="component" value="Unassembled WGS sequence"/>
</dbReference>
<feature type="compositionally biased region" description="Basic and acidic residues" evidence="1">
    <location>
        <begin position="208"/>
        <end position="273"/>
    </location>
</feature>
<feature type="region of interest" description="Disordered" evidence="1">
    <location>
        <begin position="1"/>
        <end position="55"/>
    </location>
</feature>
<reference evidence="3" key="1">
    <citation type="submission" date="2022-10" db="EMBL/GenBank/DDBJ databases">
        <title>Tapping the CABI collections for fungal endophytes: first genome assemblies for Collariella, Neodidymelliopsis, Ascochyta clinopodiicola, Didymella pomorum, Didymosphaeria variabile, Neocosmospora piperis and Neocucurbitaria cava.</title>
        <authorList>
            <person name="Hill R."/>
        </authorList>
    </citation>
    <scope>NUCLEOTIDE SEQUENCE</scope>
    <source>
        <strain evidence="3">IMI 356815</strain>
    </source>
</reference>
<feature type="compositionally biased region" description="Low complexity" evidence="1">
    <location>
        <begin position="1"/>
        <end position="27"/>
    </location>
</feature>
<evidence type="ECO:0000313" key="4">
    <source>
        <dbReference type="Proteomes" id="UP001140513"/>
    </source>
</evidence>
<accession>A0A9W9CBR5</accession>
<gene>
    <name evidence="3" type="ORF">N0V89_005949</name>
</gene>
<organism evidence="3 4">
    <name type="scientific">Didymosphaeria variabile</name>
    <dbReference type="NCBI Taxonomy" id="1932322"/>
    <lineage>
        <taxon>Eukaryota</taxon>
        <taxon>Fungi</taxon>
        <taxon>Dikarya</taxon>
        <taxon>Ascomycota</taxon>
        <taxon>Pezizomycotina</taxon>
        <taxon>Dothideomycetes</taxon>
        <taxon>Pleosporomycetidae</taxon>
        <taxon>Pleosporales</taxon>
        <taxon>Massarineae</taxon>
        <taxon>Didymosphaeriaceae</taxon>
        <taxon>Didymosphaeria</taxon>
    </lineage>
</organism>
<dbReference type="OrthoDB" id="3798694at2759"/>
<keyword evidence="2" id="KW-0812">Transmembrane</keyword>
<evidence type="ECO:0000256" key="1">
    <source>
        <dbReference type="SAM" id="MobiDB-lite"/>
    </source>
</evidence>
<feature type="compositionally biased region" description="Basic and acidic residues" evidence="1">
    <location>
        <begin position="181"/>
        <end position="190"/>
    </location>
</feature>
<dbReference type="AlphaFoldDB" id="A0A9W9CBR5"/>
<dbReference type="NCBIfam" id="TIGR01167">
    <property type="entry name" value="LPXTG_anchor"/>
    <property type="match status" value="1"/>
</dbReference>
<keyword evidence="4" id="KW-1185">Reference proteome</keyword>
<evidence type="ECO:0000256" key="2">
    <source>
        <dbReference type="SAM" id="Phobius"/>
    </source>
</evidence>
<dbReference type="GeneID" id="80909479"/>
<protein>
    <submittedName>
        <fullName evidence="3">Uncharacterized protein</fullName>
    </submittedName>
</protein>
<name>A0A9W9CBR5_9PLEO</name>
<feature type="compositionally biased region" description="Basic and acidic residues" evidence="1">
    <location>
        <begin position="46"/>
        <end position="55"/>
    </location>
</feature>